<dbReference type="InterPro" id="IPR025835">
    <property type="entry name" value="Thiopurine_S-MeTrfase"/>
</dbReference>
<dbReference type="SUPFAM" id="SSF53335">
    <property type="entry name" value="S-adenosyl-L-methionine-dependent methyltransferases"/>
    <property type="match status" value="1"/>
</dbReference>
<comment type="caution">
    <text evidence="10">The sequence shown here is derived from an EMBL/GenBank/DDBJ whole genome shotgun (WGS) entry which is preliminary data.</text>
</comment>
<dbReference type="Proteomes" id="UP000638188">
    <property type="component" value="Unassembled WGS sequence"/>
</dbReference>
<evidence type="ECO:0000256" key="4">
    <source>
        <dbReference type="ARBA" id="ARBA00011905"/>
    </source>
</evidence>
<feature type="binding site" evidence="9">
    <location>
        <position position="45"/>
    </location>
    <ligand>
        <name>S-adenosyl-L-methionine</name>
        <dbReference type="ChEBI" id="CHEBI:59789"/>
    </ligand>
</feature>
<dbReference type="EMBL" id="BMFF01000001">
    <property type="protein sequence ID" value="GGC87880.1"/>
    <property type="molecule type" value="Genomic_DNA"/>
</dbReference>
<sequence length="217" mass="24497">MDAEFWRERWQLGEIGFHKSRANPLMMRWWPMLNLSQGASVLVPLCGKSLDMLWLRDQGLAVVGAELSRLALDSFIAEHQLPCEWLVCDGFDVAKGDGLTLYCGDFFALGVEQLHSVSAVYDRAALIALPPPMRQRYVAHLREYLEGGWKMLLITLDYCQSERAGPPFSVPDAEVRTLFSGCSVSVLHEVDVLGDHPVFRDQGLTSLIERVYLIEEK</sequence>
<feature type="binding site" evidence="9">
    <location>
        <position position="123"/>
    </location>
    <ligand>
        <name>S-adenosyl-L-methionine</name>
        <dbReference type="ChEBI" id="CHEBI:59789"/>
    </ligand>
</feature>
<dbReference type="PANTHER" id="PTHR10259">
    <property type="entry name" value="THIOPURINE S-METHYLTRANSFERASE"/>
    <property type="match status" value="1"/>
</dbReference>
<feature type="binding site" evidence="9">
    <location>
        <position position="66"/>
    </location>
    <ligand>
        <name>S-adenosyl-L-methionine</name>
        <dbReference type="ChEBI" id="CHEBI:59789"/>
    </ligand>
</feature>
<accession>A0ABQ1NZ34</accession>
<dbReference type="NCBIfam" id="NF009732">
    <property type="entry name" value="PRK13255.1"/>
    <property type="match status" value="1"/>
</dbReference>
<protein>
    <recommendedName>
        <fullName evidence="4 9">Thiopurine S-methyltransferase</fullName>
        <ecNumber evidence="4 9">2.1.1.67</ecNumber>
    </recommendedName>
    <alternativeName>
        <fullName evidence="9">Thiopurine methyltransferase</fullName>
    </alternativeName>
</protein>
<dbReference type="InterPro" id="IPR008854">
    <property type="entry name" value="TPMT"/>
</dbReference>
<evidence type="ECO:0000313" key="11">
    <source>
        <dbReference type="Proteomes" id="UP000638188"/>
    </source>
</evidence>
<dbReference type="HAMAP" id="MF_00812">
    <property type="entry name" value="Thiopur_methtran"/>
    <property type="match status" value="1"/>
</dbReference>
<evidence type="ECO:0000256" key="3">
    <source>
        <dbReference type="ARBA" id="ARBA00008145"/>
    </source>
</evidence>
<gene>
    <name evidence="9 10" type="primary">tpm</name>
    <name evidence="10" type="ORF">GCM10007418_04510</name>
</gene>
<evidence type="ECO:0000313" key="10">
    <source>
        <dbReference type="EMBL" id="GGC87880.1"/>
    </source>
</evidence>
<reference evidence="11" key="1">
    <citation type="journal article" date="2019" name="Int. J. Syst. Evol. Microbiol.">
        <title>The Global Catalogue of Microorganisms (GCM) 10K type strain sequencing project: providing services to taxonomists for standard genome sequencing and annotation.</title>
        <authorList>
            <consortium name="The Broad Institute Genomics Platform"/>
            <consortium name="The Broad Institute Genome Sequencing Center for Infectious Disease"/>
            <person name="Wu L."/>
            <person name="Ma J."/>
        </authorList>
    </citation>
    <scope>NUCLEOTIDE SEQUENCE [LARGE SCALE GENOMIC DNA]</scope>
    <source>
        <strain evidence="11">CGMCC 1.12482</strain>
    </source>
</reference>
<evidence type="ECO:0000256" key="2">
    <source>
        <dbReference type="ARBA" id="ARBA00004496"/>
    </source>
</evidence>
<organism evidence="10 11">
    <name type="scientific">Halopseudomonas salina</name>
    <dbReference type="NCBI Taxonomy" id="1323744"/>
    <lineage>
        <taxon>Bacteria</taxon>
        <taxon>Pseudomonadati</taxon>
        <taxon>Pseudomonadota</taxon>
        <taxon>Gammaproteobacteria</taxon>
        <taxon>Pseudomonadales</taxon>
        <taxon>Pseudomonadaceae</taxon>
        <taxon>Halopseudomonas</taxon>
    </lineage>
</organism>
<dbReference type="NCBIfam" id="TIGR03840">
    <property type="entry name" value="TMPT_Se_Te"/>
    <property type="match status" value="1"/>
</dbReference>
<evidence type="ECO:0000256" key="7">
    <source>
        <dbReference type="ARBA" id="ARBA00022679"/>
    </source>
</evidence>
<dbReference type="EC" id="2.1.1.67" evidence="4 9"/>
<keyword evidence="8 9" id="KW-0949">S-adenosyl-L-methionine</keyword>
<comment type="subcellular location">
    <subcellularLocation>
        <location evidence="2 9">Cytoplasm</location>
    </subcellularLocation>
</comment>
<keyword evidence="5 9" id="KW-0963">Cytoplasm</keyword>
<evidence type="ECO:0000256" key="6">
    <source>
        <dbReference type="ARBA" id="ARBA00022603"/>
    </source>
</evidence>
<evidence type="ECO:0000256" key="1">
    <source>
        <dbReference type="ARBA" id="ARBA00000903"/>
    </source>
</evidence>
<dbReference type="InterPro" id="IPR029063">
    <property type="entry name" value="SAM-dependent_MTases_sf"/>
</dbReference>
<comment type="similarity">
    <text evidence="3 9">Belongs to the class I-like SAM-binding methyltransferase superfamily. TPMT family.</text>
</comment>
<dbReference type="PANTHER" id="PTHR10259:SF11">
    <property type="entry name" value="THIOPURINE S-METHYLTRANSFERASE"/>
    <property type="match status" value="1"/>
</dbReference>
<dbReference type="PIRSF" id="PIRSF023956">
    <property type="entry name" value="Thiopurine_S-methyltransferase"/>
    <property type="match status" value="1"/>
</dbReference>
<dbReference type="Gene3D" id="3.40.50.150">
    <property type="entry name" value="Vaccinia Virus protein VP39"/>
    <property type="match status" value="1"/>
</dbReference>
<evidence type="ECO:0000256" key="9">
    <source>
        <dbReference type="HAMAP-Rule" id="MF_00812"/>
    </source>
</evidence>
<evidence type="ECO:0000256" key="5">
    <source>
        <dbReference type="ARBA" id="ARBA00022490"/>
    </source>
</evidence>
<proteinExistence type="inferred from homology"/>
<keyword evidence="6 9" id="KW-0489">Methyltransferase</keyword>
<name>A0ABQ1NZ34_9GAMM</name>
<dbReference type="Pfam" id="PF05724">
    <property type="entry name" value="TPMT"/>
    <property type="match status" value="1"/>
</dbReference>
<dbReference type="RefSeq" id="WP_150277446.1">
    <property type="nucleotide sequence ID" value="NZ_BMFF01000001.1"/>
</dbReference>
<feature type="binding site" evidence="9">
    <location>
        <position position="10"/>
    </location>
    <ligand>
        <name>S-adenosyl-L-methionine</name>
        <dbReference type="ChEBI" id="CHEBI:59789"/>
    </ligand>
</feature>
<keyword evidence="11" id="KW-1185">Reference proteome</keyword>
<dbReference type="InterPro" id="IPR022474">
    <property type="entry name" value="Thiopur_S-MeTfrase_Se/Te_detox"/>
</dbReference>
<keyword evidence="7 9" id="KW-0808">Transferase</keyword>
<dbReference type="PROSITE" id="PS51585">
    <property type="entry name" value="SAM_MT_TPMT"/>
    <property type="match status" value="1"/>
</dbReference>
<comment type="catalytic activity">
    <reaction evidence="1 9">
        <text>S-adenosyl-L-methionine + a thiopurine = S-adenosyl-L-homocysteine + a thiopurine S-methylether.</text>
        <dbReference type="EC" id="2.1.1.67"/>
    </reaction>
</comment>
<evidence type="ECO:0000256" key="8">
    <source>
        <dbReference type="ARBA" id="ARBA00022691"/>
    </source>
</evidence>